<name>A0A0E9P638_ANGAN</name>
<evidence type="ECO:0000256" key="1">
    <source>
        <dbReference type="SAM" id="MobiDB-lite"/>
    </source>
</evidence>
<sequence>MSQSGTSTAGPAAFNTDRSGWRRTWGRNT</sequence>
<dbReference type="AlphaFoldDB" id="A0A0E9P638"/>
<reference evidence="2" key="1">
    <citation type="submission" date="2014-11" db="EMBL/GenBank/DDBJ databases">
        <authorList>
            <person name="Amaro Gonzalez C."/>
        </authorList>
    </citation>
    <scope>NUCLEOTIDE SEQUENCE</scope>
</reference>
<organism evidence="2">
    <name type="scientific">Anguilla anguilla</name>
    <name type="common">European freshwater eel</name>
    <name type="synonym">Muraena anguilla</name>
    <dbReference type="NCBI Taxonomy" id="7936"/>
    <lineage>
        <taxon>Eukaryota</taxon>
        <taxon>Metazoa</taxon>
        <taxon>Chordata</taxon>
        <taxon>Craniata</taxon>
        <taxon>Vertebrata</taxon>
        <taxon>Euteleostomi</taxon>
        <taxon>Actinopterygii</taxon>
        <taxon>Neopterygii</taxon>
        <taxon>Teleostei</taxon>
        <taxon>Anguilliformes</taxon>
        <taxon>Anguillidae</taxon>
        <taxon>Anguilla</taxon>
    </lineage>
</organism>
<accession>A0A0E9P638</accession>
<proteinExistence type="predicted"/>
<dbReference type="EMBL" id="GBXM01108633">
    <property type="protein sequence ID" value="JAG99943.1"/>
    <property type="molecule type" value="Transcribed_RNA"/>
</dbReference>
<reference evidence="2" key="2">
    <citation type="journal article" date="2015" name="Fish Shellfish Immunol.">
        <title>Early steps in the European eel (Anguilla anguilla)-Vibrio vulnificus interaction in the gills: Role of the RtxA13 toxin.</title>
        <authorList>
            <person name="Callol A."/>
            <person name="Pajuelo D."/>
            <person name="Ebbesson L."/>
            <person name="Teles M."/>
            <person name="MacKenzie S."/>
            <person name="Amaro C."/>
        </authorList>
    </citation>
    <scope>NUCLEOTIDE SEQUENCE</scope>
</reference>
<protein>
    <submittedName>
        <fullName evidence="2">Uncharacterized protein</fullName>
    </submittedName>
</protein>
<evidence type="ECO:0000313" key="2">
    <source>
        <dbReference type="EMBL" id="JAG99943.1"/>
    </source>
</evidence>
<feature type="region of interest" description="Disordered" evidence="1">
    <location>
        <begin position="1"/>
        <end position="29"/>
    </location>
</feature>